<comment type="caution">
    <text evidence="1">The sequence shown here is derived from an EMBL/GenBank/DDBJ whole genome shotgun (WGS) entry which is preliminary data.</text>
</comment>
<reference evidence="1" key="1">
    <citation type="submission" date="2020-07" db="EMBL/GenBank/DDBJ databases">
        <title>Multicomponent nature underlies the extraordinary mechanical properties of spider dragline silk.</title>
        <authorList>
            <person name="Kono N."/>
            <person name="Nakamura H."/>
            <person name="Mori M."/>
            <person name="Yoshida Y."/>
            <person name="Ohtoshi R."/>
            <person name="Malay A.D."/>
            <person name="Moran D.A.P."/>
            <person name="Tomita M."/>
            <person name="Numata K."/>
            <person name="Arakawa K."/>
        </authorList>
    </citation>
    <scope>NUCLEOTIDE SEQUENCE</scope>
</reference>
<sequence>MGQYPLQNTKEGDLQDSGCLICKRLLFQMRMDGLKLIVIPPLWIRRVSVSFAMIYADWLLQLIMFWNRSFQSKGLITQSVMTSLDYGNSWECSD</sequence>
<evidence type="ECO:0000313" key="2">
    <source>
        <dbReference type="Proteomes" id="UP000887116"/>
    </source>
</evidence>
<name>A0A8X6HXN7_TRICU</name>
<dbReference type="Proteomes" id="UP000887116">
    <property type="component" value="Unassembled WGS sequence"/>
</dbReference>
<proteinExistence type="predicted"/>
<keyword evidence="2" id="KW-1185">Reference proteome</keyword>
<gene>
    <name evidence="1" type="ORF">TNCT_416601</name>
</gene>
<evidence type="ECO:0000313" key="1">
    <source>
        <dbReference type="EMBL" id="GFQ67140.1"/>
    </source>
</evidence>
<dbReference type="OrthoDB" id="6431712at2759"/>
<dbReference type="AlphaFoldDB" id="A0A8X6HXN7"/>
<dbReference type="EMBL" id="BMAO01030311">
    <property type="protein sequence ID" value="GFQ67140.1"/>
    <property type="molecule type" value="Genomic_DNA"/>
</dbReference>
<organism evidence="1 2">
    <name type="scientific">Trichonephila clavata</name>
    <name type="common">Joro spider</name>
    <name type="synonym">Nephila clavata</name>
    <dbReference type="NCBI Taxonomy" id="2740835"/>
    <lineage>
        <taxon>Eukaryota</taxon>
        <taxon>Metazoa</taxon>
        <taxon>Ecdysozoa</taxon>
        <taxon>Arthropoda</taxon>
        <taxon>Chelicerata</taxon>
        <taxon>Arachnida</taxon>
        <taxon>Araneae</taxon>
        <taxon>Araneomorphae</taxon>
        <taxon>Entelegynae</taxon>
        <taxon>Araneoidea</taxon>
        <taxon>Nephilidae</taxon>
        <taxon>Trichonephila</taxon>
    </lineage>
</organism>
<protein>
    <submittedName>
        <fullName evidence="1">Uncharacterized protein</fullName>
    </submittedName>
</protein>
<accession>A0A8X6HXN7</accession>